<evidence type="ECO:0000313" key="2">
    <source>
        <dbReference type="Proteomes" id="UP000527355"/>
    </source>
</evidence>
<gene>
    <name evidence="1" type="ORF">mMyoMyo1_012485</name>
</gene>
<dbReference type="EMBL" id="JABWUV010000002">
    <property type="protein sequence ID" value="KAF6379227.1"/>
    <property type="molecule type" value="Genomic_DNA"/>
</dbReference>
<comment type="caution">
    <text evidence="1">The sequence shown here is derived from an EMBL/GenBank/DDBJ whole genome shotgun (WGS) entry which is preliminary data.</text>
</comment>
<sequence length="115" mass="12230">MLACWPWQMFSQRIRPPLCVSWTSVPTASSQMGFWSLPSGWSAGAVEPLVTCASSRIGWTRMQSQPEKLSGGSGLPAMWLATRGTHPRLSQIMSAPCDGAPCLTGPCSVSSACKG</sequence>
<keyword evidence="2" id="KW-1185">Reference proteome</keyword>
<organism evidence="1 2">
    <name type="scientific">Myotis myotis</name>
    <name type="common">Greater mouse-eared bat</name>
    <name type="synonym">Vespertilio myotis</name>
    <dbReference type="NCBI Taxonomy" id="51298"/>
    <lineage>
        <taxon>Eukaryota</taxon>
        <taxon>Metazoa</taxon>
        <taxon>Chordata</taxon>
        <taxon>Craniata</taxon>
        <taxon>Vertebrata</taxon>
        <taxon>Euteleostomi</taxon>
        <taxon>Mammalia</taxon>
        <taxon>Eutheria</taxon>
        <taxon>Laurasiatheria</taxon>
        <taxon>Chiroptera</taxon>
        <taxon>Yangochiroptera</taxon>
        <taxon>Vespertilionidae</taxon>
        <taxon>Myotis</taxon>
    </lineage>
</organism>
<dbReference type="Proteomes" id="UP000527355">
    <property type="component" value="Unassembled WGS sequence"/>
</dbReference>
<accession>A0A7J7ZY44</accession>
<protein>
    <submittedName>
        <fullName evidence="1">Leucine rich repeat containing 41</fullName>
    </submittedName>
</protein>
<proteinExistence type="predicted"/>
<evidence type="ECO:0000313" key="1">
    <source>
        <dbReference type="EMBL" id="KAF6379227.1"/>
    </source>
</evidence>
<reference evidence="1 2" key="1">
    <citation type="journal article" date="2020" name="Nature">
        <title>Six reference-quality genomes reveal evolution of bat adaptations.</title>
        <authorList>
            <person name="Jebb D."/>
            <person name="Huang Z."/>
            <person name="Pippel M."/>
            <person name="Hughes G.M."/>
            <person name="Lavrichenko K."/>
            <person name="Devanna P."/>
            <person name="Winkler S."/>
            <person name="Jermiin L.S."/>
            <person name="Skirmuntt E.C."/>
            <person name="Katzourakis A."/>
            <person name="Burkitt-Gray L."/>
            <person name="Ray D.A."/>
            <person name="Sullivan K.A.M."/>
            <person name="Roscito J.G."/>
            <person name="Kirilenko B.M."/>
            <person name="Davalos L.M."/>
            <person name="Corthals A.P."/>
            <person name="Power M.L."/>
            <person name="Jones G."/>
            <person name="Ransome R.D."/>
            <person name="Dechmann D.K.N."/>
            <person name="Locatelli A.G."/>
            <person name="Puechmaille S.J."/>
            <person name="Fedrigo O."/>
            <person name="Jarvis E.D."/>
            <person name="Hiller M."/>
            <person name="Vernes S.C."/>
            <person name="Myers E.W."/>
            <person name="Teeling E.C."/>
        </authorList>
    </citation>
    <scope>NUCLEOTIDE SEQUENCE [LARGE SCALE GENOMIC DNA]</scope>
    <source>
        <strain evidence="1">MMyoMyo1</strain>
        <tissue evidence="1">Flight muscle</tissue>
    </source>
</reference>
<dbReference type="AlphaFoldDB" id="A0A7J7ZY44"/>
<name>A0A7J7ZY44_MYOMY</name>